<keyword evidence="4" id="KW-0723">Serine/threonine-protein kinase</keyword>
<evidence type="ECO:0000256" key="5">
    <source>
        <dbReference type="SAM" id="MobiDB-lite"/>
    </source>
</evidence>
<keyword evidence="4" id="KW-0808">Transferase</keyword>
<dbReference type="Proteomes" id="UP000472272">
    <property type="component" value="Chromosome 13"/>
</dbReference>
<dbReference type="InterPro" id="IPR000719">
    <property type="entry name" value="Prot_kinase_dom"/>
</dbReference>
<dbReference type="InterPro" id="IPR017441">
    <property type="entry name" value="Protein_kinase_ATP_BS"/>
</dbReference>
<feature type="domain" description="Protein kinase" evidence="6">
    <location>
        <begin position="140"/>
        <end position="401"/>
    </location>
</feature>
<evidence type="ECO:0000256" key="1">
    <source>
        <dbReference type="ARBA" id="ARBA00022741"/>
    </source>
</evidence>
<feature type="region of interest" description="Disordered" evidence="5">
    <location>
        <begin position="465"/>
        <end position="490"/>
    </location>
</feature>
<keyword evidence="4" id="KW-0418">Kinase</keyword>
<keyword evidence="8" id="KW-1185">Reference proteome</keyword>
<dbReference type="PROSITE" id="PS00107">
    <property type="entry name" value="PROTEIN_KINASE_ATP"/>
    <property type="match status" value="1"/>
</dbReference>
<protein>
    <submittedName>
        <fullName evidence="7">SH3 domain binding kinase family member 3</fullName>
    </submittedName>
</protein>
<dbReference type="Ensembl" id="ENSPMRT00000024628.1">
    <property type="protein sequence ID" value="ENSPMRP00000023191.1"/>
    <property type="gene ID" value="ENSPMRG00000015060.1"/>
</dbReference>
<dbReference type="SMART" id="SM00220">
    <property type="entry name" value="S_TKc"/>
    <property type="match status" value="1"/>
</dbReference>
<dbReference type="PANTHER" id="PTHR24359">
    <property type="entry name" value="SERINE/THREONINE-PROTEIN KINASE SBK1"/>
    <property type="match status" value="1"/>
</dbReference>
<evidence type="ECO:0000256" key="4">
    <source>
        <dbReference type="RuleBase" id="RU000304"/>
    </source>
</evidence>
<evidence type="ECO:0000256" key="2">
    <source>
        <dbReference type="ARBA" id="ARBA00022840"/>
    </source>
</evidence>
<keyword evidence="2 3" id="KW-0067">ATP-binding</keyword>
<dbReference type="SUPFAM" id="SSF56112">
    <property type="entry name" value="Protein kinase-like (PK-like)"/>
    <property type="match status" value="1"/>
</dbReference>
<reference evidence="7" key="3">
    <citation type="submission" date="2025-09" db="UniProtKB">
        <authorList>
            <consortium name="Ensembl"/>
        </authorList>
    </citation>
    <scope>IDENTIFICATION</scope>
</reference>
<dbReference type="AlphaFoldDB" id="A0A670JFH2"/>
<dbReference type="Pfam" id="PF00069">
    <property type="entry name" value="Pkinase"/>
    <property type="match status" value="1"/>
</dbReference>
<keyword evidence="1 3" id="KW-0547">Nucleotide-binding</keyword>
<dbReference type="GeneTree" id="ENSGT00940000154852"/>
<dbReference type="OMA" id="YTAWARE"/>
<evidence type="ECO:0000313" key="8">
    <source>
        <dbReference type="Proteomes" id="UP000472272"/>
    </source>
</evidence>
<proteinExistence type="inferred from homology"/>
<dbReference type="PANTHER" id="PTHR24359:SF39">
    <property type="entry name" value="PROTEIN KINASE DOMAIN-CONTAINING PROTEIN"/>
    <property type="match status" value="1"/>
</dbReference>
<dbReference type="InterPro" id="IPR008271">
    <property type="entry name" value="Ser/Thr_kinase_AS"/>
</dbReference>
<accession>A0A670JFH2</accession>
<gene>
    <name evidence="7" type="primary">SBK3</name>
</gene>
<comment type="similarity">
    <text evidence="4">Belongs to the protein kinase superfamily.</text>
</comment>
<evidence type="ECO:0000256" key="3">
    <source>
        <dbReference type="PROSITE-ProRule" id="PRU10141"/>
    </source>
</evidence>
<organism evidence="7 8">
    <name type="scientific">Podarcis muralis</name>
    <name type="common">Wall lizard</name>
    <name type="synonym">Lacerta muralis</name>
    <dbReference type="NCBI Taxonomy" id="64176"/>
    <lineage>
        <taxon>Eukaryota</taxon>
        <taxon>Metazoa</taxon>
        <taxon>Chordata</taxon>
        <taxon>Craniata</taxon>
        <taxon>Vertebrata</taxon>
        <taxon>Euteleostomi</taxon>
        <taxon>Lepidosauria</taxon>
        <taxon>Squamata</taxon>
        <taxon>Bifurcata</taxon>
        <taxon>Unidentata</taxon>
        <taxon>Episquamata</taxon>
        <taxon>Laterata</taxon>
        <taxon>Lacertibaenia</taxon>
        <taxon>Lacertidae</taxon>
        <taxon>Podarcis</taxon>
    </lineage>
</organism>
<feature type="compositionally biased region" description="Polar residues" evidence="5">
    <location>
        <begin position="465"/>
        <end position="481"/>
    </location>
</feature>
<feature type="binding site" evidence="3">
    <location>
        <position position="169"/>
    </location>
    <ligand>
        <name>ATP</name>
        <dbReference type="ChEBI" id="CHEBI:30616"/>
    </ligand>
</feature>
<dbReference type="Gene3D" id="1.10.510.10">
    <property type="entry name" value="Transferase(Phosphotransferase) domain 1"/>
    <property type="match status" value="1"/>
</dbReference>
<reference evidence="7" key="2">
    <citation type="submission" date="2025-08" db="UniProtKB">
        <authorList>
            <consortium name="Ensembl"/>
        </authorList>
    </citation>
    <scope>IDENTIFICATION</scope>
</reference>
<dbReference type="PROSITE" id="PS50011">
    <property type="entry name" value="PROTEIN_KINASE_DOM"/>
    <property type="match status" value="1"/>
</dbReference>
<dbReference type="PROSITE" id="PS00108">
    <property type="entry name" value="PROTEIN_KINASE_ST"/>
    <property type="match status" value="1"/>
</dbReference>
<dbReference type="GO" id="GO:0005524">
    <property type="term" value="F:ATP binding"/>
    <property type="evidence" value="ECO:0007669"/>
    <property type="project" value="UniProtKB-UniRule"/>
</dbReference>
<dbReference type="InterPro" id="IPR011009">
    <property type="entry name" value="Kinase-like_dom_sf"/>
</dbReference>
<dbReference type="GO" id="GO:0004674">
    <property type="term" value="F:protein serine/threonine kinase activity"/>
    <property type="evidence" value="ECO:0007669"/>
    <property type="project" value="UniProtKB-KW"/>
</dbReference>
<name>A0A670JFH2_PODMU</name>
<evidence type="ECO:0000313" key="7">
    <source>
        <dbReference type="Ensembl" id="ENSPMRP00000023191.1"/>
    </source>
</evidence>
<sequence length="490" mass="54600">MHCLQLTPWQQQQLWRAPWRLEHFPYENSGDRMLSPWKVYTAWAREETAQPAPETMTPGQIDAIGHEKQATTREWSVVVFPQKTSTAPAQKCLPDQGSIHEQNTTSTEALEDIEDNEELIEQLMCITSDSLPQLEVEEKYDIAKELGSGSYGHVLHIQHRERGTSMALKLMSKERTGRHEFLREYCIALCLSSHRALLRTTGIAFETSTHYGFAQELAPAGDLCAILNSGEGLPEVQVKRCAAQLAEALDFMHGKGLVHRDIKLDNVMLFDKECRQVKLGDFGLTRVEGTQVAAMSGTLPYSPPELCLLEGTETLALDPSLDVWAFGVLLFCICTGCFPWDVAMSPDPQFEEFGIWQNRTVPGEAPALWRGFTTHLLGLFRRLMAIDPNRRSPAVEVHKYLALPWRVDSCGGTQSPQDEPLNTMDSGAFLNDPIGGNTNLGNRSQENCPGEILPELILCEKTHTIQNGHSPGSNPSPQEASWLTEPGLQP</sequence>
<reference evidence="7 8" key="1">
    <citation type="journal article" date="2019" name="Proc. Natl. Acad. Sci. U.S.A.">
        <title>Regulatory changes in pterin and carotenoid genes underlie balanced color polymorphisms in the wall lizard.</title>
        <authorList>
            <person name="Andrade P."/>
            <person name="Pinho C."/>
            <person name="Perez I de Lanuza G."/>
            <person name="Afonso S."/>
            <person name="Brejcha J."/>
            <person name="Rubin C.J."/>
            <person name="Wallerman O."/>
            <person name="Pereira P."/>
            <person name="Sabatino S.J."/>
            <person name="Bellati A."/>
            <person name="Pellitteri-Rosa D."/>
            <person name="Bosakova Z."/>
            <person name="Bunikis I."/>
            <person name="Carretero M.A."/>
            <person name="Feiner N."/>
            <person name="Marsik P."/>
            <person name="Pauperio F."/>
            <person name="Salvi D."/>
            <person name="Soler L."/>
            <person name="While G.M."/>
            <person name="Uller T."/>
            <person name="Font E."/>
            <person name="Andersson L."/>
            <person name="Carneiro M."/>
        </authorList>
    </citation>
    <scope>NUCLEOTIDE SEQUENCE</scope>
</reference>
<evidence type="ECO:0000259" key="6">
    <source>
        <dbReference type="PROSITE" id="PS50011"/>
    </source>
</evidence>